<dbReference type="OrthoDB" id="10250268at2759"/>
<gene>
    <name evidence="11" type="ORF">KFE25_000712</name>
</gene>
<proteinExistence type="inferred from homology"/>
<evidence type="ECO:0000256" key="1">
    <source>
        <dbReference type="ARBA" id="ARBA00003195"/>
    </source>
</evidence>
<evidence type="ECO:0000256" key="3">
    <source>
        <dbReference type="ARBA" id="ARBA00008939"/>
    </source>
</evidence>
<evidence type="ECO:0000256" key="4">
    <source>
        <dbReference type="ARBA" id="ARBA00022448"/>
    </source>
</evidence>
<accession>A0A8J5XEN8</accession>
<reference evidence="11" key="1">
    <citation type="submission" date="2021-05" db="EMBL/GenBank/DDBJ databases">
        <title>The genome of the haptophyte Pavlova lutheri (Diacronema luteri, Pavlovales) - a model for lipid biosynthesis in eukaryotic algae.</title>
        <authorList>
            <person name="Hulatt C.J."/>
            <person name="Posewitz M.C."/>
        </authorList>
    </citation>
    <scope>NUCLEOTIDE SEQUENCE</scope>
    <source>
        <strain evidence="11">NIVA-4/92</strain>
    </source>
</reference>
<comment type="similarity">
    <text evidence="3">Belongs to the complex I NDUFA2 subunit family.</text>
</comment>
<evidence type="ECO:0000256" key="6">
    <source>
        <dbReference type="ARBA" id="ARBA00022792"/>
    </source>
</evidence>
<dbReference type="PIRSF" id="PIRSF005822">
    <property type="entry name" value="NDUA2"/>
    <property type="match status" value="1"/>
</dbReference>
<evidence type="ECO:0000259" key="10">
    <source>
        <dbReference type="SMART" id="SM00916"/>
    </source>
</evidence>
<dbReference type="Proteomes" id="UP000751190">
    <property type="component" value="Unassembled WGS sequence"/>
</dbReference>
<dbReference type="PANTHER" id="PTHR12878">
    <property type="entry name" value="NADH-UBIQUINONE OXIDOREDUCTASE B8 SUBUNIT"/>
    <property type="match status" value="1"/>
</dbReference>
<evidence type="ECO:0000256" key="7">
    <source>
        <dbReference type="ARBA" id="ARBA00022982"/>
    </source>
</evidence>
<dbReference type="InterPro" id="IPR016464">
    <property type="entry name" value="NADH_Ub_cplx-1_asu_su-2"/>
</dbReference>
<dbReference type="InterPro" id="IPR007741">
    <property type="entry name" value="Ribosomal_mL43/mS25/NADH_DH"/>
</dbReference>
<keyword evidence="12" id="KW-1185">Reference proteome</keyword>
<organism evidence="11 12">
    <name type="scientific">Diacronema lutheri</name>
    <name type="common">Unicellular marine alga</name>
    <name type="synonym">Monochrysis lutheri</name>
    <dbReference type="NCBI Taxonomy" id="2081491"/>
    <lineage>
        <taxon>Eukaryota</taxon>
        <taxon>Haptista</taxon>
        <taxon>Haptophyta</taxon>
        <taxon>Pavlovophyceae</taxon>
        <taxon>Pavlovales</taxon>
        <taxon>Pavlovaceae</taxon>
        <taxon>Diacronema</taxon>
    </lineage>
</organism>
<comment type="subcellular location">
    <subcellularLocation>
        <location evidence="2">Mitochondrion inner membrane</location>
        <topology evidence="2">Peripheral membrane protein</topology>
        <orientation evidence="2">Matrix side</orientation>
    </subcellularLocation>
</comment>
<evidence type="ECO:0000256" key="5">
    <source>
        <dbReference type="ARBA" id="ARBA00022660"/>
    </source>
</evidence>
<dbReference type="Gene3D" id="3.40.30.10">
    <property type="entry name" value="Glutaredoxin"/>
    <property type="match status" value="1"/>
</dbReference>
<keyword evidence="8" id="KW-0496">Mitochondrion</keyword>
<dbReference type="Pfam" id="PF05047">
    <property type="entry name" value="L51_S25_CI-B8"/>
    <property type="match status" value="1"/>
</dbReference>
<keyword evidence="5" id="KW-0679">Respiratory chain</keyword>
<dbReference type="GO" id="GO:0005743">
    <property type="term" value="C:mitochondrial inner membrane"/>
    <property type="evidence" value="ECO:0007669"/>
    <property type="project" value="UniProtKB-SubCell"/>
</dbReference>
<dbReference type="EMBL" id="JAGTXO010000006">
    <property type="protein sequence ID" value="KAG8467396.1"/>
    <property type="molecule type" value="Genomic_DNA"/>
</dbReference>
<evidence type="ECO:0000313" key="12">
    <source>
        <dbReference type="Proteomes" id="UP000751190"/>
    </source>
</evidence>
<evidence type="ECO:0000313" key="11">
    <source>
        <dbReference type="EMBL" id="KAG8467396.1"/>
    </source>
</evidence>
<dbReference type="InterPro" id="IPR036249">
    <property type="entry name" value="Thioredoxin-like_sf"/>
</dbReference>
<name>A0A8J5XEN8_DIALT</name>
<feature type="domain" description="Ribosomal protein/NADH dehydrogenase" evidence="10">
    <location>
        <begin position="14"/>
        <end position="87"/>
    </location>
</feature>
<evidence type="ECO:0000256" key="2">
    <source>
        <dbReference type="ARBA" id="ARBA00004443"/>
    </source>
</evidence>
<dbReference type="AlphaFoldDB" id="A0A8J5XEN8"/>
<keyword evidence="9" id="KW-0472">Membrane</keyword>
<dbReference type="SMART" id="SM00916">
    <property type="entry name" value="L51_S25_CI-B8"/>
    <property type="match status" value="1"/>
</dbReference>
<evidence type="ECO:0000256" key="8">
    <source>
        <dbReference type="ARBA" id="ARBA00023128"/>
    </source>
</evidence>
<keyword evidence="6" id="KW-0999">Mitochondrion inner membrane</keyword>
<evidence type="ECO:0000256" key="9">
    <source>
        <dbReference type="ARBA" id="ARBA00023136"/>
    </source>
</evidence>
<dbReference type="PANTHER" id="PTHR12878:SF0">
    <property type="entry name" value="NADH DEHYDROGENASE [UBIQUINONE] 1 ALPHA SUBCOMPLEX SUBUNIT 2"/>
    <property type="match status" value="1"/>
</dbReference>
<comment type="function">
    <text evidence="1">Accessory subunit of the mitochondrial membrane respiratory chain NADH dehydrogenase (Complex I), that is believed not to be involved in catalysis. Complex I functions in the transfer of electrons from NADH to the respiratory chain. The immediate electron acceptor for the enzyme is believed to be ubiquinone.</text>
</comment>
<protein>
    <recommendedName>
        <fullName evidence="10">Ribosomal protein/NADH dehydrogenase domain-containing protein</fullName>
    </recommendedName>
</protein>
<keyword evidence="7" id="KW-0249">Electron transport</keyword>
<sequence length="88" mass="9227">MALRAVREVRVLLCKGEASAGAKQFIVDKYAEIKKAHPLLPFLVREASGAAPTLTARFAHGVEKVVPLSGLSSADVAKKLSELGSASP</sequence>
<dbReference type="SUPFAM" id="SSF52833">
    <property type="entry name" value="Thioredoxin-like"/>
    <property type="match status" value="1"/>
</dbReference>
<keyword evidence="4" id="KW-0813">Transport</keyword>
<comment type="caution">
    <text evidence="11">The sequence shown here is derived from an EMBL/GenBank/DDBJ whole genome shotgun (WGS) entry which is preliminary data.</text>
</comment>